<dbReference type="Proteomes" id="UP000270626">
    <property type="component" value="Unassembled WGS sequence"/>
</dbReference>
<accession>A0A495WD75</accession>
<evidence type="ECO:0000313" key="5">
    <source>
        <dbReference type="EMBL" id="RKT59642.1"/>
    </source>
</evidence>
<keyword evidence="3" id="KW-0949">S-adenosyl-L-methionine</keyword>
<protein>
    <submittedName>
        <fullName evidence="5">Methyltransferase family protein</fullName>
    </submittedName>
</protein>
<evidence type="ECO:0000256" key="1">
    <source>
        <dbReference type="ARBA" id="ARBA00022603"/>
    </source>
</evidence>
<keyword evidence="1 5" id="KW-0489">Methyltransferase</keyword>
<dbReference type="EMBL" id="RBXP01000013">
    <property type="protein sequence ID" value="RKT59642.1"/>
    <property type="molecule type" value="Genomic_DNA"/>
</dbReference>
<name>A0A495WD75_9RHOO</name>
<dbReference type="Gene3D" id="3.40.50.150">
    <property type="entry name" value="Vaccinia Virus protein VP39"/>
    <property type="match status" value="1"/>
</dbReference>
<dbReference type="Pfam" id="PF13649">
    <property type="entry name" value="Methyltransf_25"/>
    <property type="match status" value="1"/>
</dbReference>
<organism evidence="5 6">
    <name type="scientific">Azonexus fungiphilus</name>
    <dbReference type="NCBI Taxonomy" id="146940"/>
    <lineage>
        <taxon>Bacteria</taxon>
        <taxon>Pseudomonadati</taxon>
        <taxon>Pseudomonadota</taxon>
        <taxon>Betaproteobacteria</taxon>
        <taxon>Rhodocyclales</taxon>
        <taxon>Azonexaceae</taxon>
        <taxon>Azonexus</taxon>
    </lineage>
</organism>
<dbReference type="GO" id="GO:0008168">
    <property type="term" value="F:methyltransferase activity"/>
    <property type="evidence" value="ECO:0007669"/>
    <property type="project" value="UniProtKB-KW"/>
</dbReference>
<keyword evidence="6" id="KW-1185">Reference proteome</keyword>
<sequence>MTVFKSHYAGQYDQFYSEKDYSGECDLIEEAVQRYAAHVPTSVLDIGCGTGGHAIELAGRGYRVTGVDLSQAMLDVATFKCAGLSLAGGGPQWLCGDARDFESGHEHDLGVMMFAVIGYLAENADVLKSLRNIRRQLKRGALFICDFWYGPTVLTMGPSDRIRVFEGGGRKTIRSASTKLDVFRHTADVTIRLWTLAGDRLVGESTEVHRLRYFFPQEFSMLLSMAGFRSIGISAFPSIDAQPDTHTWNALSIAVAD</sequence>
<dbReference type="SUPFAM" id="SSF53335">
    <property type="entry name" value="S-adenosyl-L-methionine-dependent methyltransferases"/>
    <property type="match status" value="1"/>
</dbReference>
<evidence type="ECO:0000256" key="3">
    <source>
        <dbReference type="ARBA" id="ARBA00022691"/>
    </source>
</evidence>
<evidence type="ECO:0000259" key="4">
    <source>
        <dbReference type="Pfam" id="PF13649"/>
    </source>
</evidence>
<proteinExistence type="predicted"/>
<dbReference type="PANTHER" id="PTHR43464">
    <property type="entry name" value="METHYLTRANSFERASE"/>
    <property type="match status" value="1"/>
</dbReference>
<dbReference type="InterPro" id="IPR041698">
    <property type="entry name" value="Methyltransf_25"/>
</dbReference>
<evidence type="ECO:0000313" key="6">
    <source>
        <dbReference type="Proteomes" id="UP000270626"/>
    </source>
</evidence>
<reference evidence="5 6" key="1">
    <citation type="submission" date="2018-10" db="EMBL/GenBank/DDBJ databases">
        <title>Genomic Encyclopedia of Type Strains, Phase IV (KMG-IV): sequencing the most valuable type-strain genomes for metagenomic binning, comparative biology and taxonomic classification.</title>
        <authorList>
            <person name="Goeker M."/>
        </authorList>
    </citation>
    <scope>NUCLEOTIDE SEQUENCE [LARGE SCALE GENOMIC DNA]</scope>
    <source>
        <strain evidence="5 6">DSM 23841</strain>
    </source>
</reference>
<dbReference type="PANTHER" id="PTHR43464:SF19">
    <property type="entry name" value="UBIQUINONE BIOSYNTHESIS O-METHYLTRANSFERASE, MITOCHONDRIAL"/>
    <property type="match status" value="1"/>
</dbReference>
<dbReference type="GO" id="GO:0032259">
    <property type="term" value="P:methylation"/>
    <property type="evidence" value="ECO:0007669"/>
    <property type="project" value="UniProtKB-KW"/>
</dbReference>
<dbReference type="Gene3D" id="2.20.130.10">
    <property type="entry name" value="CAC2371-like domains"/>
    <property type="match status" value="1"/>
</dbReference>
<gene>
    <name evidence="5" type="ORF">DFR40_1531</name>
</gene>
<dbReference type="CDD" id="cd02440">
    <property type="entry name" value="AdoMet_MTases"/>
    <property type="match status" value="1"/>
</dbReference>
<evidence type="ECO:0000256" key="2">
    <source>
        <dbReference type="ARBA" id="ARBA00022679"/>
    </source>
</evidence>
<feature type="domain" description="Methyltransferase" evidence="4">
    <location>
        <begin position="43"/>
        <end position="140"/>
    </location>
</feature>
<comment type="caution">
    <text evidence="5">The sequence shown here is derived from an EMBL/GenBank/DDBJ whole genome shotgun (WGS) entry which is preliminary data.</text>
</comment>
<dbReference type="AlphaFoldDB" id="A0A495WD75"/>
<dbReference type="RefSeq" id="WP_170160174.1">
    <property type="nucleotide sequence ID" value="NZ_RBXP01000013.1"/>
</dbReference>
<keyword evidence="2 5" id="KW-0808">Transferase</keyword>
<dbReference type="InterPro" id="IPR029063">
    <property type="entry name" value="SAM-dependent_MTases_sf"/>
</dbReference>